<gene>
    <name evidence="2" type="ORF">AVEN_80036_1</name>
</gene>
<proteinExistence type="predicted"/>
<protein>
    <recommendedName>
        <fullName evidence="1">Thioester reductase (TE) domain-containing protein</fullName>
    </recommendedName>
</protein>
<dbReference type="AlphaFoldDB" id="A0A4Y1ZP95"/>
<comment type="caution">
    <text evidence="2">The sequence shown here is derived from an EMBL/GenBank/DDBJ whole genome shotgun (WGS) entry which is preliminary data.</text>
</comment>
<dbReference type="OrthoDB" id="6422683at2759"/>
<reference evidence="2 3" key="1">
    <citation type="journal article" date="2019" name="Sci. Rep.">
        <title>Orb-weaving spider Araneus ventricosus genome elucidates the spidroin gene catalogue.</title>
        <authorList>
            <person name="Kono N."/>
            <person name="Nakamura H."/>
            <person name="Ohtoshi R."/>
            <person name="Moran D.A.P."/>
            <person name="Shinohara A."/>
            <person name="Yoshida Y."/>
            <person name="Fujiwara M."/>
            <person name="Mori M."/>
            <person name="Tomita M."/>
            <person name="Arakawa K."/>
        </authorList>
    </citation>
    <scope>NUCLEOTIDE SEQUENCE [LARGE SCALE GENOMIC DNA]</scope>
</reference>
<evidence type="ECO:0000313" key="3">
    <source>
        <dbReference type="Proteomes" id="UP000499080"/>
    </source>
</evidence>
<accession>A0A4Y1ZP95</accession>
<keyword evidence="3" id="KW-1185">Reference proteome</keyword>
<evidence type="ECO:0000313" key="2">
    <source>
        <dbReference type="EMBL" id="GBL61314.1"/>
    </source>
</evidence>
<sequence length="125" mass="14509">MLKNIYRNGDPKHLSAAGLIARSTSMKFVLFVFLGTESGGSRDVSLYHYQERIRFLTTKPYHRFLLKNNVLSLSSVIELCRKMRKFEVLVYTSTAYSNCNHLNFPLKEEVYRLPFHAGQFLDALK</sequence>
<dbReference type="InterPro" id="IPR013120">
    <property type="entry name" value="FAR_NAD-bd"/>
</dbReference>
<organism evidence="2 3">
    <name type="scientific">Araneus ventricosus</name>
    <name type="common">Orbweaver spider</name>
    <name type="synonym">Epeira ventricosa</name>
    <dbReference type="NCBI Taxonomy" id="182803"/>
    <lineage>
        <taxon>Eukaryota</taxon>
        <taxon>Metazoa</taxon>
        <taxon>Ecdysozoa</taxon>
        <taxon>Arthropoda</taxon>
        <taxon>Chelicerata</taxon>
        <taxon>Arachnida</taxon>
        <taxon>Araneae</taxon>
        <taxon>Araneomorphae</taxon>
        <taxon>Entelegynae</taxon>
        <taxon>Araneoidea</taxon>
        <taxon>Araneidae</taxon>
        <taxon>Araneus</taxon>
    </lineage>
</organism>
<dbReference type="Pfam" id="PF07993">
    <property type="entry name" value="NAD_binding_4"/>
    <property type="match status" value="1"/>
</dbReference>
<dbReference type="Proteomes" id="UP000499080">
    <property type="component" value="Unassembled WGS sequence"/>
</dbReference>
<dbReference type="EMBL" id="BGPR01076508">
    <property type="protein sequence ID" value="GBL61314.1"/>
    <property type="molecule type" value="Genomic_DNA"/>
</dbReference>
<name>A0A4Y1ZP95_ARAVE</name>
<evidence type="ECO:0000259" key="1">
    <source>
        <dbReference type="Pfam" id="PF07993"/>
    </source>
</evidence>
<feature type="domain" description="Thioester reductase (TE)" evidence="1">
    <location>
        <begin position="59"/>
        <end position="111"/>
    </location>
</feature>